<dbReference type="EMBL" id="WNDX01000079">
    <property type="protein sequence ID" value="KAF1042576.1"/>
    <property type="molecule type" value="Genomic_DNA"/>
</dbReference>
<dbReference type="InterPro" id="IPR001091">
    <property type="entry name" value="RM_Methyltransferase"/>
</dbReference>
<comment type="caution">
    <text evidence="6">The sequence shown here is derived from an EMBL/GenBank/DDBJ whole genome shotgun (WGS) entry which is preliminary data.</text>
</comment>
<keyword evidence="3" id="KW-0808">Transferase</keyword>
<dbReference type="Proteomes" id="UP000462435">
    <property type="component" value="Unassembled WGS sequence"/>
</dbReference>
<dbReference type="InterPro" id="IPR002941">
    <property type="entry name" value="DNA_methylase_N4/N6"/>
</dbReference>
<comment type="similarity">
    <text evidence="1 4">Belongs to the N(4)/N(6)-methyltransferase family.</text>
</comment>
<evidence type="ECO:0000313" key="7">
    <source>
        <dbReference type="Proteomes" id="UP000462435"/>
    </source>
</evidence>
<dbReference type="PROSITE" id="PS00092">
    <property type="entry name" value="N6_MTASE"/>
    <property type="match status" value="1"/>
</dbReference>
<keyword evidence="2 6" id="KW-0489">Methyltransferase</keyword>
<protein>
    <recommendedName>
        <fullName evidence="4">Methyltransferase</fullName>
        <ecNumber evidence="4">2.1.1.-</ecNumber>
    </recommendedName>
</protein>
<name>A0A7V8FVT3_9BURK</name>
<dbReference type="InterPro" id="IPR029063">
    <property type="entry name" value="SAM-dependent_MTases_sf"/>
</dbReference>
<dbReference type="PRINTS" id="PR00508">
    <property type="entry name" value="S21N4MTFRASE"/>
</dbReference>
<accession>A0A7V8FVT3</accession>
<dbReference type="AlphaFoldDB" id="A0A7V8FVT3"/>
<gene>
    <name evidence="6" type="primary">hindIIIM</name>
    <name evidence="6" type="ORF">GAK35_02623</name>
</gene>
<sequence>MMLKFSGERFSLYQGDCLEVMRDMDDSSVDSVVTDPPYGLSFMGKDWDHQVPGVAVWKEALRVLKPGGYLLAFGGSRTYHRMAVAIEDAGFEIRDQIMWIYGSGFPKSRNVAKMDMAGSPEATAWEGWGTALKPAHEPICMARKPLIGTVAENLLAHGTGAINIFSCRVPVDLDTDKSQLRTMNRNVRTSSDGWGMSTISGDAAQVVRQEGRWPANVIHDGSDEVLGAFPDAPGQSARVTGGEPTSNGFSGAVKFGGMIGRTQSCEPRGDVGSAARFFYCAKASRADRNAGCTELPDQAGGMNSNTSGQHITRRDGWMPAPVKNNHPTVKPTDLMAYLCRLVTAPGGVVLDPFMGSGSTGKACVREGFNFIGIELDKDACGNPLGYLEIAHARIEGVSSEAVMASCSQLGLRDDAA</sequence>
<proteinExistence type="inferred from homology"/>
<dbReference type="GO" id="GO:0032259">
    <property type="term" value="P:methylation"/>
    <property type="evidence" value="ECO:0007669"/>
    <property type="project" value="UniProtKB-KW"/>
</dbReference>
<evidence type="ECO:0000256" key="3">
    <source>
        <dbReference type="ARBA" id="ARBA00022679"/>
    </source>
</evidence>
<organism evidence="6 7">
    <name type="scientific">Herbaspirillum frisingense</name>
    <dbReference type="NCBI Taxonomy" id="92645"/>
    <lineage>
        <taxon>Bacteria</taxon>
        <taxon>Pseudomonadati</taxon>
        <taxon>Pseudomonadota</taxon>
        <taxon>Betaproteobacteria</taxon>
        <taxon>Burkholderiales</taxon>
        <taxon>Oxalobacteraceae</taxon>
        <taxon>Herbaspirillum</taxon>
    </lineage>
</organism>
<dbReference type="EC" id="2.1.1.-" evidence="4"/>
<dbReference type="GO" id="GO:0008170">
    <property type="term" value="F:N-methyltransferase activity"/>
    <property type="evidence" value="ECO:0007669"/>
    <property type="project" value="InterPro"/>
</dbReference>
<reference evidence="7" key="1">
    <citation type="journal article" date="2020" name="MBio">
        <title>Horizontal gene transfer to a defensive symbiont with a reduced genome amongst a multipartite beetle microbiome.</title>
        <authorList>
            <person name="Waterworth S.C."/>
            <person name="Florez L.V."/>
            <person name="Rees E.R."/>
            <person name="Hertweck C."/>
            <person name="Kaltenpoth M."/>
            <person name="Kwan J.C."/>
        </authorList>
    </citation>
    <scope>NUCLEOTIDE SEQUENCE [LARGE SCALE GENOMIC DNA]</scope>
</reference>
<evidence type="ECO:0000256" key="2">
    <source>
        <dbReference type="ARBA" id="ARBA00022603"/>
    </source>
</evidence>
<dbReference type="InterPro" id="IPR002052">
    <property type="entry name" value="DNA_methylase_N6_adenine_CS"/>
</dbReference>
<evidence type="ECO:0000256" key="4">
    <source>
        <dbReference type="RuleBase" id="RU362026"/>
    </source>
</evidence>
<dbReference type="Pfam" id="PF01555">
    <property type="entry name" value="N6_N4_Mtase"/>
    <property type="match status" value="1"/>
</dbReference>
<evidence type="ECO:0000313" key="6">
    <source>
        <dbReference type="EMBL" id="KAF1042576.1"/>
    </source>
</evidence>
<dbReference type="Gene3D" id="3.40.50.150">
    <property type="entry name" value="Vaccinia Virus protein VP39"/>
    <property type="match status" value="1"/>
</dbReference>
<dbReference type="SUPFAM" id="SSF53335">
    <property type="entry name" value="S-adenosyl-L-methionine-dependent methyltransferases"/>
    <property type="match status" value="1"/>
</dbReference>
<feature type="domain" description="DNA methylase N-4/N-6" evidence="5">
    <location>
        <begin position="29"/>
        <end position="380"/>
    </location>
</feature>
<dbReference type="GO" id="GO:0003677">
    <property type="term" value="F:DNA binding"/>
    <property type="evidence" value="ECO:0007669"/>
    <property type="project" value="InterPro"/>
</dbReference>
<evidence type="ECO:0000256" key="1">
    <source>
        <dbReference type="ARBA" id="ARBA00006594"/>
    </source>
</evidence>
<evidence type="ECO:0000259" key="5">
    <source>
        <dbReference type="Pfam" id="PF01555"/>
    </source>
</evidence>